<comment type="cofactor">
    <cofactor evidence="1">
        <name>FAD</name>
        <dbReference type="ChEBI" id="CHEBI:57692"/>
    </cofactor>
</comment>
<keyword evidence="3" id="KW-0285">Flavoprotein</keyword>
<comment type="caution">
    <text evidence="9">The sequence shown here is derived from an EMBL/GenBank/DDBJ whole genome shotgun (WGS) entry which is preliminary data.</text>
</comment>
<accession>A0ABS8ZDI6</accession>
<dbReference type="EMBL" id="JAJVCN010000002">
    <property type="protein sequence ID" value="MCE7005840.1"/>
    <property type="molecule type" value="Genomic_DNA"/>
</dbReference>
<gene>
    <name evidence="9" type="ORF">LWC34_23855</name>
</gene>
<dbReference type="Gene3D" id="3.40.462.20">
    <property type="match status" value="1"/>
</dbReference>
<dbReference type="Pfam" id="PF01565">
    <property type="entry name" value="FAD_binding_4"/>
    <property type="match status" value="1"/>
</dbReference>
<keyword evidence="10" id="KW-1185">Reference proteome</keyword>
<sequence>MLDRRAFLKAAGLAGAGTVFAGCSSTGTKAPGGQPPTTLPLPPATTTVTVPPPPPNWESLRARMSGSLLLPGEQDFDTARRVYNPLADGRAPAALARCKTKEDVQVCVSVAAESKIPIAARSGGHSYAGYSIPESGLQVDLSEFKEVTVRPDGTVRIGAGAKLTDVYTALAKAGRCLPAGSCPTVGIAGLTLGGGIGVLSRKYGLTCDRLDAATVVTADSRIIEASGGTSADLFWALRGGGGGNFGIVTEFIFASVPAPALSVFTMRFPVGSVPDVLGAWQQWIGTTPPELWSNIIIVGAAQAPSCEVSGCFVGSPGELNGLLAGLKVRPSSRVVQAKEYLDAMRFFSGSSARQSFVASSRMLSGPADPAKIARVMTGRPGLDLLVDALGGAVADLAPSETAFPHRKAFASAQIYMKTDAAGAGRATAQVGEVRDALTEFSGVTGYVNYIDPTMPDWANAYYGANLPRLQQVAKAVDPNRVFAFPQGIPQS</sequence>
<dbReference type="InterPro" id="IPR036318">
    <property type="entry name" value="FAD-bd_PCMH-like_sf"/>
</dbReference>
<keyword evidence="4" id="KW-0274">FAD</keyword>
<evidence type="ECO:0000313" key="10">
    <source>
        <dbReference type="Proteomes" id="UP001521150"/>
    </source>
</evidence>
<evidence type="ECO:0000256" key="2">
    <source>
        <dbReference type="ARBA" id="ARBA00005466"/>
    </source>
</evidence>
<evidence type="ECO:0000256" key="7">
    <source>
        <dbReference type="SAM" id="SignalP"/>
    </source>
</evidence>
<protein>
    <submittedName>
        <fullName evidence="9">FAD-binding oxidoreductase</fullName>
    </submittedName>
</protein>
<dbReference type="InterPro" id="IPR016166">
    <property type="entry name" value="FAD-bd_PCMH"/>
</dbReference>
<feature type="region of interest" description="Disordered" evidence="6">
    <location>
        <begin position="27"/>
        <end position="46"/>
    </location>
</feature>
<dbReference type="PANTHER" id="PTHR42973">
    <property type="entry name" value="BINDING OXIDOREDUCTASE, PUTATIVE (AFU_ORTHOLOGUE AFUA_1G17690)-RELATED"/>
    <property type="match status" value="1"/>
</dbReference>
<dbReference type="RefSeq" id="WP_233727370.1">
    <property type="nucleotide sequence ID" value="NZ_JAJVCN010000002.1"/>
</dbReference>
<dbReference type="Gene3D" id="3.30.43.10">
    <property type="entry name" value="Uridine Diphospho-n-acetylenolpyruvylglucosamine Reductase, domain 2"/>
    <property type="match status" value="1"/>
</dbReference>
<dbReference type="InterPro" id="IPR050416">
    <property type="entry name" value="FAD-linked_Oxidoreductase"/>
</dbReference>
<feature type="signal peptide" evidence="7">
    <location>
        <begin position="1"/>
        <end position="21"/>
    </location>
</feature>
<keyword evidence="7" id="KW-0732">Signal</keyword>
<dbReference type="InterPro" id="IPR012951">
    <property type="entry name" value="BBE"/>
</dbReference>
<dbReference type="InterPro" id="IPR006311">
    <property type="entry name" value="TAT_signal"/>
</dbReference>
<dbReference type="InterPro" id="IPR006094">
    <property type="entry name" value="Oxid_FAD_bind_N"/>
</dbReference>
<evidence type="ECO:0000256" key="4">
    <source>
        <dbReference type="ARBA" id="ARBA00022827"/>
    </source>
</evidence>
<dbReference type="PROSITE" id="PS51387">
    <property type="entry name" value="FAD_PCMH"/>
    <property type="match status" value="1"/>
</dbReference>
<evidence type="ECO:0000256" key="6">
    <source>
        <dbReference type="SAM" id="MobiDB-lite"/>
    </source>
</evidence>
<name>A0ABS8ZDI6_9PSEU</name>
<proteinExistence type="inferred from homology"/>
<evidence type="ECO:0000256" key="3">
    <source>
        <dbReference type="ARBA" id="ARBA00022630"/>
    </source>
</evidence>
<dbReference type="InterPro" id="IPR016167">
    <property type="entry name" value="FAD-bd_PCMH_sub1"/>
</dbReference>
<dbReference type="PROSITE" id="PS00862">
    <property type="entry name" value="OX2_COVAL_FAD"/>
    <property type="match status" value="1"/>
</dbReference>
<feature type="chain" id="PRO_5045207563" evidence="7">
    <location>
        <begin position="22"/>
        <end position="491"/>
    </location>
</feature>
<dbReference type="PROSITE" id="PS51318">
    <property type="entry name" value="TAT"/>
    <property type="match status" value="1"/>
</dbReference>
<evidence type="ECO:0000313" key="9">
    <source>
        <dbReference type="EMBL" id="MCE7005840.1"/>
    </source>
</evidence>
<dbReference type="Gene3D" id="3.30.465.10">
    <property type="match status" value="1"/>
</dbReference>
<evidence type="ECO:0000259" key="8">
    <source>
        <dbReference type="PROSITE" id="PS51387"/>
    </source>
</evidence>
<dbReference type="Pfam" id="PF08031">
    <property type="entry name" value="BBE"/>
    <property type="match status" value="1"/>
</dbReference>
<dbReference type="InterPro" id="IPR006093">
    <property type="entry name" value="Oxy_OxRdtase_FAD_BS"/>
</dbReference>
<evidence type="ECO:0000256" key="1">
    <source>
        <dbReference type="ARBA" id="ARBA00001974"/>
    </source>
</evidence>
<dbReference type="PROSITE" id="PS51257">
    <property type="entry name" value="PROKAR_LIPOPROTEIN"/>
    <property type="match status" value="1"/>
</dbReference>
<evidence type="ECO:0000256" key="5">
    <source>
        <dbReference type="ARBA" id="ARBA00023002"/>
    </source>
</evidence>
<dbReference type="SUPFAM" id="SSF56176">
    <property type="entry name" value="FAD-binding/transporter-associated domain-like"/>
    <property type="match status" value="1"/>
</dbReference>
<reference evidence="9 10" key="1">
    <citation type="submission" date="2021-12" db="EMBL/GenBank/DDBJ databases">
        <title>Genome sequence of Kibdelosporangium philippinense ATCC 49844.</title>
        <authorList>
            <person name="Fedorov E.A."/>
            <person name="Omeragic M."/>
            <person name="Shalygina K.F."/>
            <person name="Maclea K.S."/>
        </authorList>
    </citation>
    <scope>NUCLEOTIDE SEQUENCE [LARGE SCALE GENOMIC DNA]</scope>
    <source>
        <strain evidence="9 10">ATCC 49844</strain>
    </source>
</reference>
<comment type="similarity">
    <text evidence="2">Belongs to the oxygen-dependent FAD-linked oxidoreductase family.</text>
</comment>
<dbReference type="Proteomes" id="UP001521150">
    <property type="component" value="Unassembled WGS sequence"/>
</dbReference>
<feature type="compositionally biased region" description="Pro residues" evidence="6">
    <location>
        <begin position="33"/>
        <end position="43"/>
    </location>
</feature>
<keyword evidence="5" id="KW-0560">Oxidoreductase</keyword>
<feature type="domain" description="FAD-binding PCMH-type" evidence="8">
    <location>
        <begin position="87"/>
        <end position="258"/>
    </location>
</feature>
<dbReference type="InterPro" id="IPR016169">
    <property type="entry name" value="FAD-bd_PCMH_sub2"/>
</dbReference>
<dbReference type="PANTHER" id="PTHR42973:SF39">
    <property type="entry name" value="FAD-BINDING PCMH-TYPE DOMAIN-CONTAINING PROTEIN"/>
    <property type="match status" value="1"/>
</dbReference>
<organism evidence="9 10">
    <name type="scientific">Kibdelosporangium philippinense</name>
    <dbReference type="NCBI Taxonomy" id="211113"/>
    <lineage>
        <taxon>Bacteria</taxon>
        <taxon>Bacillati</taxon>
        <taxon>Actinomycetota</taxon>
        <taxon>Actinomycetes</taxon>
        <taxon>Pseudonocardiales</taxon>
        <taxon>Pseudonocardiaceae</taxon>
        <taxon>Kibdelosporangium</taxon>
    </lineage>
</organism>